<name>A0ABY7ANH7_9ALTE</name>
<reference evidence="1" key="1">
    <citation type="submission" date="2022-10" db="EMBL/GenBank/DDBJ databases">
        <title>Catenovulum adriacola sp. nov. isolated in the Harbour of Susak.</title>
        <authorList>
            <person name="Schoch T."/>
            <person name="Reich S.J."/>
            <person name="Stoeferle S."/>
            <person name="Flaiz M."/>
            <person name="Kazda M."/>
            <person name="Riedel C.U."/>
            <person name="Duerre P."/>
        </authorList>
    </citation>
    <scope>NUCLEOTIDE SEQUENCE</scope>
    <source>
        <strain evidence="1">TS8</strain>
    </source>
</reference>
<protein>
    <recommendedName>
        <fullName evidence="3">Tetratricopeptide repeat protein</fullName>
    </recommendedName>
</protein>
<dbReference type="Proteomes" id="UP001163726">
    <property type="component" value="Chromosome"/>
</dbReference>
<evidence type="ECO:0000313" key="1">
    <source>
        <dbReference type="EMBL" id="WAJ71064.1"/>
    </source>
</evidence>
<evidence type="ECO:0000313" key="2">
    <source>
        <dbReference type="Proteomes" id="UP001163726"/>
    </source>
</evidence>
<dbReference type="EMBL" id="CP109965">
    <property type="protein sequence ID" value="WAJ71064.1"/>
    <property type="molecule type" value="Genomic_DNA"/>
</dbReference>
<organism evidence="1 2">
    <name type="scientific">Catenovulum adriaticum</name>
    <dbReference type="NCBI Taxonomy" id="2984846"/>
    <lineage>
        <taxon>Bacteria</taxon>
        <taxon>Pseudomonadati</taxon>
        <taxon>Pseudomonadota</taxon>
        <taxon>Gammaproteobacteria</taxon>
        <taxon>Alteromonadales</taxon>
        <taxon>Alteromonadaceae</taxon>
        <taxon>Catenovulum</taxon>
    </lineage>
</organism>
<sequence length="81" mass="9349">MSLVHIKALDLAKQDKWEQSHDLIQDGSDSLSCLIHGYLHRVEGDIGNAKYWYKRANTQMPDNTLPAELERLYQLAHKTNN</sequence>
<evidence type="ECO:0008006" key="3">
    <source>
        <dbReference type="Google" id="ProtNLM"/>
    </source>
</evidence>
<keyword evidence="2" id="KW-1185">Reference proteome</keyword>
<accession>A0ABY7ANH7</accession>
<dbReference type="RefSeq" id="WP_268075528.1">
    <property type="nucleotide sequence ID" value="NZ_CP109965.1"/>
</dbReference>
<proteinExistence type="predicted"/>
<gene>
    <name evidence="1" type="ORF">OLW01_04465</name>
</gene>